<gene>
    <name evidence="15" type="ORF">LTLLF_197655</name>
</gene>
<evidence type="ECO:0000256" key="6">
    <source>
        <dbReference type="ARBA" id="ARBA00022692"/>
    </source>
</evidence>
<reference evidence="15" key="1">
    <citation type="submission" date="2020-03" db="EMBL/GenBank/DDBJ databases">
        <title>Studies in the Genomics of Life Span.</title>
        <authorList>
            <person name="Glass D."/>
        </authorList>
    </citation>
    <scope>NUCLEOTIDE SEQUENCE</scope>
    <source>
        <strain evidence="15">LTLLF</strain>
        <tissue evidence="15">Muscle</tissue>
    </source>
</reference>
<dbReference type="GO" id="GO:0005886">
    <property type="term" value="C:plasma membrane"/>
    <property type="evidence" value="ECO:0007669"/>
    <property type="project" value="UniProtKB-SubCell"/>
</dbReference>
<keyword evidence="9 13" id="KW-0472">Membrane</keyword>
<dbReference type="GO" id="GO:0016503">
    <property type="term" value="F:pheromone receptor activity"/>
    <property type="evidence" value="ECO:0007669"/>
    <property type="project" value="InterPro"/>
</dbReference>
<keyword evidence="6 13" id="KW-0812">Transmembrane</keyword>
<dbReference type="InterPro" id="IPR017452">
    <property type="entry name" value="GPCR_Rhodpsn_7TM"/>
</dbReference>
<organism evidence="15 16">
    <name type="scientific">Microtus ochrogaster</name>
    <name type="common">Prairie vole</name>
    <dbReference type="NCBI Taxonomy" id="79684"/>
    <lineage>
        <taxon>Eukaryota</taxon>
        <taxon>Metazoa</taxon>
        <taxon>Chordata</taxon>
        <taxon>Craniata</taxon>
        <taxon>Vertebrata</taxon>
        <taxon>Euteleostomi</taxon>
        <taxon>Mammalia</taxon>
        <taxon>Eutheria</taxon>
        <taxon>Euarchontoglires</taxon>
        <taxon>Glires</taxon>
        <taxon>Rodentia</taxon>
        <taxon>Myomorpha</taxon>
        <taxon>Muroidea</taxon>
        <taxon>Cricetidae</taxon>
        <taxon>Arvicolinae</taxon>
        <taxon>Microtus</taxon>
    </lineage>
</organism>
<evidence type="ECO:0000256" key="9">
    <source>
        <dbReference type="ARBA" id="ARBA00023136"/>
    </source>
</evidence>
<feature type="transmembrane region" description="Helical" evidence="13">
    <location>
        <begin position="186"/>
        <end position="210"/>
    </location>
</feature>
<dbReference type="FunFam" id="1.20.1070.10:FF:000033">
    <property type="entry name" value="Vomeronasal type-1 receptor"/>
    <property type="match status" value="1"/>
</dbReference>
<evidence type="ECO:0000256" key="3">
    <source>
        <dbReference type="ARBA" id="ARBA00010663"/>
    </source>
</evidence>
<dbReference type="GO" id="GO:0007606">
    <property type="term" value="P:sensory perception of chemical stimulus"/>
    <property type="evidence" value="ECO:0007669"/>
    <property type="project" value="UniProtKB-ARBA"/>
</dbReference>
<feature type="domain" description="G-protein coupled receptors family 1 profile" evidence="14">
    <location>
        <begin position="25"/>
        <end position="289"/>
    </location>
</feature>
<evidence type="ECO:0000256" key="4">
    <source>
        <dbReference type="ARBA" id="ARBA00022475"/>
    </source>
</evidence>
<keyword evidence="12 13" id="KW-0807">Transducer</keyword>
<dbReference type="EMBL" id="JAATJU010026819">
    <property type="protein sequence ID" value="KAH0501228.1"/>
    <property type="molecule type" value="Genomic_DNA"/>
</dbReference>
<evidence type="ECO:0000256" key="8">
    <source>
        <dbReference type="ARBA" id="ARBA00023040"/>
    </source>
</evidence>
<dbReference type="InterPro" id="IPR004072">
    <property type="entry name" value="Vmron_rcpt_1"/>
</dbReference>
<dbReference type="AlphaFoldDB" id="A0A8J6G0P2"/>
<evidence type="ECO:0000256" key="7">
    <source>
        <dbReference type="ARBA" id="ARBA00022989"/>
    </source>
</evidence>
<name>A0A8J6G0P2_MICOH</name>
<accession>A0A8J6G0P2</accession>
<keyword evidence="5 13" id="KW-0589">Pheromone response</keyword>
<dbReference type="Pfam" id="PF03402">
    <property type="entry name" value="V1R"/>
    <property type="match status" value="1"/>
</dbReference>
<dbReference type="SUPFAM" id="SSF81321">
    <property type="entry name" value="Family A G protein-coupled receptor-like"/>
    <property type="match status" value="1"/>
</dbReference>
<comment type="function">
    <text evidence="1">Putative pheromone receptor.</text>
</comment>
<dbReference type="PANTHER" id="PTHR24062">
    <property type="entry name" value="VOMERONASAL TYPE-1 RECEPTOR"/>
    <property type="match status" value="1"/>
</dbReference>
<evidence type="ECO:0000256" key="5">
    <source>
        <dbReference type="ARBA" id="ARBA00022507"/>
    </source>
</evidence>
<comment type="similarity">
    <text evidence="3 13">Belongs to the G-protein coupled receptor 1 family.</text>
</comment>
<keyword evidence="11" id="KW-0325">Glycoprotein</keyword>
<feature type="transmembrane region" description="Helical" evidence="13">
    <location>
        <begin position="12"/>
        <end position="36"/>
    </location>
</feature>
<dbReference type="PRINTS" id="PR01534">
    <property type="entry name" value="VOMERONASL1R"/>
</dbReference>
<evidence type="ECO:0000256" key="12">
    <source>
        <dbReference type="ARBA" id="ARBA00023224"/>
    </source>
</evidence>
<comment type="subcellular location">
    <subcellularLocation>
        <location evidence="2 13">Cell membrane</location>
        <topology evidence="2 13">Multi-pass membrane protein</topology>
    </subcellularLocation>
</comment>
<keyword evidence="10 13" id="KW-0675">Receptor</keyword>
<evidence type="ECO:0000256" key="11">
    <source>
        <dbReference type="ARBA" id="ARBA00023180"/>
    </source>
</evidence>
<evidence type="ECO:0000313" key="15">
    <source>
        <dbReference type="EMBL" id="KAH0501228.1"/>
    </source>
</evidence>
<dbReference type="Proteomes" id="UP000710432">
    <property type="component" value="Unassembled WGS sequence"/>
</dbReference>
<keyword evidence="4 13" id="KW-1003">Cell membrane</keyword>
<sequence>MDALVYIDINWGMIFLIQTTTGILANSFLFHMYNFPLFTAQVVRPMNLILNQLVISNTLVLFSKGIPQTVTTCGLTSFLGEAECKLLLFLYRVARGVSLSTTSLLSGFQAIKLHPNTSPWLSIRIKSTMCIGTCCFLCWTLQLLLNVHVTKMAGGPKNNRNLSAKGLHRYCSSTMPERLTFLLRGVILSLSDIMCLILMAWASGSMVLALRKHKHQVQHIHSHSLSQRTSHEDRATRTILILVTMFLSFYSLASILSFCITQTVNPSPWLLNTSVLLSMSFPTLSPLVFNFSNICVPHFCSVFWTKKANKPTMVSED</sequence>
<protein>
    <recommendedName>
        <fullName evidence="13">Vomeronasal type-1 receptor</fullName>
    </recommendedName>
</protein>
<evidence type="ECO:0000313" key="16">
    <source>
        <dbReference type="Proteomes" id="UP000710432"/>
    </source>
</evidence>
<feature type="transmembrane region" description="Helical" evidence="13">
    <location>
        <begin position="238"/>
        <end position="264"/>
    </location>
</feature>
<proteinExistence type="inferred from homology"/>
<comment type="caution">
    <text evidence="15">The sequence shown here is derived from an EMBL/GenBank/DDBJ whole genome shotgun (WGS) entry which is preliminary data.</text>
</comment>
<keyword evidence="8 13" id="KW-0297">G-protein coupled receptor</keyword>
<evidence type="ECO:0000259" key="14">
    <source>
        <dbReference type="PROSITE" id="PS50262"/>
    </source>
</evidence>
<dbReference type="PROSITE" id="PS50262">
    <property type="entry name" value="G_PROTEIN_RECEP_F1_2"/>
    <property type="match status" value="1"/>
</dbReference>
<evidence type="ECO:0000256" key="2">
    <source>
        <dbReference type="ARBA" id="ARBA00004651"/>
    </source>
</evidence>
<evidence type="ECO:0000256" key="13">
    <source>
        <dbReference type="RuleBase" id="RU364061"/>
    </source>
</evidence>
<feature type="transmembrane region" description="Helical" evidence="13">
    <location>
        <begin position="284"/>
        <end position="304"/>
    </location>
</feature>
<evidence type="ECO:0000256" key="10">
    <source>
        <dbReference type="ARBA" id="ARBA00023170"/>
    </source>
</evidence>
<dbReference type="Gene3D" id="1.20.1070.10">
    <property type="entry name" value="Rhodopsin 7-helix transmembrane proteins"/>
    <property type="match status" value="1"/>
</dbReference>
<keyword evidence="7 13" id="KW-1133">Transmembrane helix</keyword>
<dbReference type="GO" id="GO:0019236">
    <property type="term" value="P:response to pheromone"/>
    <property type="evidence" value="ECO:0007669"/>
    <property type="project" value="UniProtKB-KW"/>
</dbReference>
<evidence type="ECO:0000256" key="1">
    <source>
        <dbReference type="ARBA" id="ARBA00003878"/>
    </source>
</evidence>
<comment type="caution">
    <text evidence="13">Lacks conserved residue(s) required for the propagation of feature annotation.</text>
</comment>